<reference evidence="2 3" key="1">
    <citation type="journal article" date="2018" name="Elife">
        <title>Firefly genomes illuminate parallel origins of bioluminescence in beetles.</title>
        <authorList>
            <person name="Fallon T.R."/>
            <person name="Lower S.E."/>
            <person name="Chang C.H."/>
            <person name="Bessho-Uehara M."/>
            <person name="Martin G.J."/>
            <person name="Bewick A.J."/>
            <person name="Behringer M."/>
            <person name="Debat H.J."/>
            <person name="Wong I."/>
            <person name="Day J.C."/>
            <person name="Suvorov A."/>
            <person name="Silva C.J."/>
            <person name="Stanger-Hall K.F."/>
            <person name="Hall D.W."/>
            <person name="Schmitz R.J."/>
            <person name="Nelson D.R."/>
            <person name="Lewis S.M."/>
            <person name="Shigenobu S."/>
            <person name="Bybee S.M."/>
            <person name="Larracuente A.M."/>
            <person name="Oba Y."/>
            <person name="Weng J.K."/>
        </authorList>
    </citation>
    <scope>NUCLEOTIDE SEQUENCE [LARGE SCALE GENOMIC DNA]</scope>
    <source>
        <strain evidence="2">1611_PpyrPB1</strain>
        <tissue evidence="2">Whole body</tissue>
    </source>
</reference>
<dbReference type="InterPro" id="IPR010562">
    <property type="entry name" value="Haemolymph_juvenile_hormone-bd"/>
</dbReference>
<protein>
    <recommendedName>
        <fullName evidence="4">Lipid-binding serum glycoprotein N-terminal domain-containing protein</fullName>
    </recommendedName>
</protein>
<dbReference type="Proteomes" id="UP000327044">
    <property type="component" value="Unassembled WGS sequence"/>
</dbReference>
<dbReference type="Pfam" id="PF06585">
    <property type="entry name" value="JHBP"/>
    <property type="match status" value="1"/>
</dbReference>
<proteinExistence type="predicted"/>
<dbReference type="InParanoid" id="A0A5N4ALJ5"/>
<evidence type="ECO:0000256" key="1">
    <source>
        <dbReference type="SAM" id="SignalP"/>
    </source>
</evidence>
<dbReference type="SMART" id="SM00700">
    <property type="entry name" value="JHBP"/>
    <property type="match status" value="1"/>
</dbReference>
<dbReference type="PANTHER" id="PTHR11008">
    <property type="entry name" value="PROTEIN TAKEOUT-LIKE PROTEIN"/>
    <property type="match status" value="1"/>
</dbReference>
<name>A0A5N4ALJ5_PHOPY</name>
<dbReference type="OrthoDB" id="6747947at2759"/>
<gene>
    <name evidence="2" type="ORF">PPYR_09184</name>
</gene>
<dbReference type="EMBL" id="VVIM01000006">
    <property type="protein sequence ID" value="KAB0798191.1"/>
    <property type="molecule type" value="Genomic_DNA"/>
</dbReference>
<evidence type="ECO:0008006" key="4">
    <source>
        <dbReference type="Google" id="ProtNLM"/>
    </source>
</evidence>
<comment type="caution">
    <text evidence="2">The sequence shown here is derived from an EMBL/GenBank/DDBJ whole genome shotgun (WGS) entry which is preliminary data.</text>
</comment>
<evidence type="ECO:0000313" key="2">
    <source>
        <dbReference type="EMBL" id="KAB0798191.1"/>
    </source>
</evidence>
<accession>A0A5N4ALJ5</accession>
<dbReference type="AlphaFoldDB" id="A0A5N4ALJ5"/>
<keyword evidence="3" id="KW-1185">Reference proteome</keyword>
<organism evidence="2 3">
    <name type="scientific">Photinus pyralis</name>
    <name type="common">Common eastern firefly</name>
    <name type="synonym">Lampyris pyralis</name>
    <dbReference type="NCBI Taxonomy" id="7054"/>
    <lineage>
        <taxon>Eukaryota</taxon>
        <taxon>Metazoa</taxon>
        <taxon>Ecdysozoa</taxon>
        <taxon>Arthropoda</taxon>
        <taxon>Hexapoda</taxon>
        <taxon>Insecta</taxon>
        <taxon>Pterygota</taxon>
        <taxon>Neoptera</taxon>
        <taxon>Endopterygota</taxon>
        <taxon>Coleoptera</taxon>
        <taxon>Polyphaga</taxon>
        <taxon>Elateriformia</taxon>
        <taxon>Elateroidea</taxon>
        <taxon>Lampyridae</taxon>
        <taxon>Lampyrinae</taxon>
        <taxon>Photinus</taxon>
    </lineage>
</organism>
<evidence type="ECO:0000313" key="3">
    <source>
        <dbReference type="Proteomes" id="UP000327044"/>
    </source>
</evidence>
<keyword evidence="1" id="KW-0732">Signal</keyword>
<feature type="chain" id="PRO_5024273380" description="Lipid-binding serum glycoprotein N-terminal domain-containing protein" evidence="1">
    <location>
        <begin position="19"/>
        <end position="228"/>
    </location>
</feature>
<dbReference type="InterPro" id="IPR038606">
    <property type="entry name" value="To_sf"/>
</dbReference>
<dbReference type="Gene3D" id="3.15.10.30">
    <property type="entry name" value="Haemolymph juvenile hormone binding protein"/>
    <property type="match status" value="1"/>
</dbReference>
<feature type="signal peptide" evidence="1">
    <location>
        <begin position="1"/>
        <end position="18"/>
    </location>
</feature>
<sequence length="228" mass="24534">MSPKTLLAVLALLKVAEGNLLNLNLKLNGFDLNTFTNTSLRGFTTAMSLLDPLTLKNVSKSIHGDSFSADIVGHKVQLKGFSHIVATFINTVLSPPTIETNLRFKKIELNIPAYTLAAKAAFADVFGNGSLTVRIEQLNVFGTAHVELGITGVRKVKDLKLTLRPSIVDVKVTGLLNNEPLSKVLSTAITSSIPPFMERYKTVIGNMASSTIKDVMNGVLSGSIFFSS</sequence>
<dbReference type="PANTHER" id="PTHR11008:SF9">
    <property type="entry name" value="PROTEIN TAKEOUT-LIKE PROTEIN"/>
    <property type="match status" value="1"/>
</dbReference>